<protein>
    <submittedName>
        <fullName evidence="1">Putative transmembrane transcriptional regulator (Anti-sigma factor)</fullName>
    </submittedName>
</protein>
<keyword evidence="1" id="KW-0812">Transmembrane</keyword>
<reference evidence="1 2" key="1">
    <citation type="submission" date="2015-09" db="EMBL/GenBank/DDBJ databases">
        <authorList>
            <consortium name="Swine Surveillance"/>
        </authorList>
    </citation>
    <scope>NUCLEOTIDE SEQUENCE [LARGE SCALE GENOMIC DNA]</scope>
    <source>
        <strain evidence="1 2">CECT 5294</strain>
    </source>
</reference>
<organism evidence="1 2">
    <name type="scientific">Thalassobacter stenotrophicus</name>
    <dbReference type="NCBI Taxonomy" id="266809"/>
    <lineage>
        <taxon>Bacteria</taxon>
        <taxon>Pseudomonadati</taxon>
        <taxon>Pseudomonadota</taxon>
        <taxon>Alphaproteobacteria</taxon>
        <taxon>Rhodobacterales</taxon>
        <taxon>Roseobacteraceae</taxon>
        <taxon>Thalassobacter</taxon>
    </lineage>
</organism>
<proteinExistence type="predicted"/>
<dbReference type="AlphaFoldDB" id="A0A0P1EVF5"/>
<dbReference type="Proteomes" id="UP000051298">
    <property type="component" value="Unassembled WGS sequence"/>
</dbReference>
<gene>
    <name evidence="1" type="ORF">THS5294_00125</name>
</gene>
<accession>A0A0P1EVF5</accession>
<sequence>MNELNEKDWELINAYHDGELGDTECRALESRLLSDPLLEEALRDVSSVSASLGTLRPDIQQISSLHPEAPANQNLRPARWLISGAVAAAFALAVVVGPQFFEAPSATDIHADFAAQSFAIDAGAVRSVAAGQSLNAPDLADANLTPVATRQLQDRQVTHYAGQNGCRLSYFRGTFDPMKQNPTSDLQVAAWTAPNTVWHMIVATGMDQEKFDAIAAYLKLTTGLQANKLMMASLAETTANAARCVG</sequence>
<name>A0A0P1EVF5_9RHOB</name>
<evidence type="ECO:0000313" key="1">
    <source>
        <dbReference type="EMBL" id="CUH58845.1"/>
    </source>
</evidence>
<dbReference type="RefSeq" id="WP_058122202.1">
    <property type="nucleotide sequence ID" value="NZ_CYRX01000006.1"/>
</dbReference>
<keyword evidence="1" id="KW-0472">Membrane</keyword>
<evidence type="ECO:0000313" key="2">
    <source>
        <dbReference type="Proteomes" id="UP000051298"/>
    </source>
</evidence>
<dbReference type="EMBL" id="CYRX01000006">
    <property type="protein sequence ID" value="CUH58845.1"/>
    <property type="molecule type" value="Genomic_DNA"/>
</dbReference>